<evidence type="ECO:0000256" key="1">
    <source>
        <dbReference type="SAM" id="Coils"/>
    </source>
</evidence>
<gene>
    <name evidence="2" type="ORF">CR938_00215</name>
</gene>
<evidence type="ECO:0000313" key="2">
    <source>
        <dbReference type="EMBL" id="KAF1691012.1"/>
    </source>
</evidence>
<keyword evidence="3" id="KW-1185">Reference proteome</keyword>
<feature type="coiled-coil region" evidence="1">
    <location>
        <begin position="69"/>
        <end position="123"/>
    </location>
</feature>
<dbReference type="EMBL" id="PDWK01000001">
    <property type="protein sequence ID" value="KAF1691012.1"/>
    <property type="molecule type" value="Genomic_DNA"/>
</dbReference>
<dbReference type="AlphaFoldDB" id="A0A921P6J0"/>
<dbReference type="OrthoDB" id="4500247at2"/>
<accession>A0A921P6J0</accession>
<evidence type="ECO:0000313" key="3">
    <source>
        <dbReference type="Proteomes" id="UP000717981"/>
    </source>
</evidence>
<keyword evidence="1" id="KW-0175">Coiled coil</keyword>
<dbReference type="Proteomes" id="UP000717981">
    <property type="component" value="Unassembled WGS sequence"/>
</dbReference>
<proteinExistence type="predicted"/>
<reference evidence="2" key="1">
    <citation type="submission" date="2017-10" db="EMBL/GenBank/DDBJ databases">
        <title>Whole genome sequencing of members of genus Pseudoxanthomonas.</title>
        <authorList>
            <person name="Kumar S."/>
            <person name="Bansal K."/>
            <person name="Kaur A."/>
            <person name="Patil P."/>
            <person name="Sharma S."/>
            <person name="Patil P.B."/>
        </authorList>
    </citation>
    <scope>NUCLEOTIDE SEQUENCE</scope>
    <source>
        <strain evidence="2">DSM 22914</strain>
    </source>
</reference>
<sequence length="201" mass="21584">MVIVDAYRYGCSRAKATGGTGCSHTSGVPRRALERGLLQHLVEHLDRPEIFAALRTAVSEALACAGPDLAGLRQQLAKAERVRENIAAALRAGIITPTTREELERAEAEIARIRTELEGARTWQPAQIVPRLAERWRHALLTLTAYRTDTLAAREVLAELAPDGITVTTSENGDLVAEIAASPVQLNVVAGAGFEPATFGL</sequence>
<protein>
    <submittedName>
        <fullName evidence="2">Uncharacterized protein</fullName>
    </submittedName>
</protein>
<comment type="caution">
    <text evidence="2">The sequence shown here is derived from an EMBL/GenBank/DDBJ whole genome shotgun (WGS) entry which is preliminary data.</text>
</comment>
<organism evidence="2 3">
    <name type="scientific">Pseudoxanthomonas taiwanensis</name>
    <dbReference type="NCBI Taxonomy" id="176598"/>
    <lineage>
        <taxon>Bacteria</taxon>
        <taxon>Pseudomonadati</taxon>
        <taxon>Pseudomonadota</taxon>
        <taxon>Gammaproteobacteria</taxon>
        <taxon>Lysobacterales</taxon>
        <taxon>Lysobacteraceae</taxon>
        <taxon>Pseudoxanthomonas</taxon>
    </lineage>
</organism>
<name>A0A921P6J0_9GAMM</name>